<dbReference type="AlphaFoldDB" id="A0A915XLE2"/>
<dbReference type="KEGG" id="ddu:GF1_20170"/>
<organism evidence="4 5">
    <name type="scientific">Desulfolithobacter dissulfuricans</name>
    <dbReference type="NCBI Taxonomy" id="2795293"/>
    <lineage>
        <taxon>Bacteria</taxon>
        <taxon>Pseudomonadati</taxon>
        <taxon>Thermodesulfobacteriota</taxon>
        <taxon>Desulfobulbia</taxon>
        <taxon>Desulfobulbales</taxon>
        <taxon>Desulfobulbaceae</taxon>
        <taxon>Desulfolithobacter</taxon>
    </lineage>
</organism>
<evidence type="ECO:0000256" key="3">
    <source>
        <dbReference type="SAM" id="MobiDB-lite"/>
    </source>
</evidence>
<name>A0A915XLE2_9BACT</name>
<dbReference type="GO" id="GO:0008168">
    <property type="term" value="F:methyltransferase activity"/>
    <property type="evidence" value="ECO:0007669"/>
    <property type="project" value="UniProtKB-KW"/>
</dbReference>
<dbReference type="PANTHER" id="PTHR43542">
    <property type="entry name" value="METHYLTRANSFERASE"/>
    <property type="match status" value="1"/>
</dbReference>
<protein>
    <submittedName>
        <fullName evidence="4">Methyltransferase small</fullName>
    </submittedName>
</protein>
<keyword evidence="1 4" id="KW-0489">Methyltransferase</keyword>
<dbReference type="Proteomes" id="UP001063350">
    <property type="component" value="Chromosome"/>
</dbReference>
<dbReference type="SUPFAM" id="SSF53335">
    <property type="entry name" value="S-adenosyl-L-methionine-dependent methyltransferases"/>
    <property type="match status" value="1"/>
</dbReference>
<proteinExistence type="predicted"/>
<dbReference type="PROSITE" id="PS00092">
    <property type="entry name" value="N6_MTASE"/>
    <property type="match status" value="1"/>
</dbReference>
<evidence type="ECO:0000256" key="1">
    <source>
        <dbReference type="ARBA" id="ARBA00022603"/>
    </source>
</evidence>
<evidence type="ECO:0000256" key="2">
    <source>
        <dbReference type="ARBA" id="ARBA00022679"/>
    </source>
</evidence>
<reference evidence="4" key="1">
    <citation type="submission" date="2020-12" db="EMBL/GenBank/DDBJ databases">
        <title>Desulfobium dissulfuricans gen. nov., sp. nov., a novel mesophilic, sulfate-reducing bacterium isolated from a deep-sea hydrothermal vent.</title>
        <authorList>
            <person name="Hashimoto Y."/>
            <person name="Tame A."/>
            <person name="Sawayama S."/>
            <person name="Miyazaki J."/>
            <person name="Takai K."/>
            <person name="Nakagawa S."/>
        </authorList>
    </citation>
    <scope>NUCLEOTIDE SEQUENCE</scope>
    <source>
        <strain evidence="4">GF1</strain>
    </source>
</reference>
<dbReference type="PIRSF" id="PIRSF004553">
    <property type="entry name" value="CHP00095"/>
    <property type="match status" value="1"/>
</dbReference>
<dbReference type="PANTHER" id="PTHR43542:SF1">
    <property type="entry name" value="METHYLTRANSFERASE"/>
    <property type="match status" value="1"/>
</dbReference>
<dbReference type="InterPro" id="IPR029063">
    <property type="entry name" value="SAM-dependent_MTases_sf"/>
</dbReference>
<evidence type="ECO:0000313" key="5">
    <source>
        <dbReference type="Proteomes" id="UP001063350"/>
    </source>
</evidence>
<dbReference type="InterPro" id="IPR002052">
    <property type="entry name" value="DNA_methylase_N6_adenine_CS"/>
</dbReference>
<dbReference type="CDD" id="cd02440">
    <property type="entry name" value="AdoMet_MTases"/>
    <property type="match status" value="1"/>
</dbReference>
<sequence length="196" mass="21380">MRVTGGTARGRKLHGPAGGKDTIRPTSDRVREAMFNILGDRVNGALVLDLFAGTGALGIEALSRGARHAVFVDRSRHALTLTAANLELCFASPRATLVRLDLSKEKHFRKLHRPLADSPGFDLIFLDPPYEKNLAHHCVMMVEKAGILAPGGLLVAEERHSVVLPEVTAALKLRTSRRYGETGIWIYEAATQAPNR</sequence>
<keyword evidence="5" id="KW-1185">Reference proteome</keyword>
<evidence type="ECO:0000313" key="4">
    <source>
        <dbReference type="EMBL" id="BCO09641.1"/>
    </source>
</evidence>
<dbReference type="GO" id="GO:0003676">
    <property type="term" value="F:nucleic acid binding"/>
    <property type="evidence" value="ECO:0007669"/>
    <property type="project" value="InterPro"/>
</dbReference>
<dbReference type="RefSeq" id="WP_267926390.1">
    <property type="nucleotide sequence ID" value="NZ_AP024233.1"/>
</dbReference>
<dbReference type="GO" id="GO:0031167">
    <property type="term" value="P:rRNA methylation"/>
    <property type="evidence" value="ECO:0007669"/>
    <property type="project" value="InterPro"/>
</dbReference>
<gene>
    <name evidence="4" type="ORF">GF1_20170</name>
</gene>
<feature type="region of interest" description="Disordered" evidence="3">
    <location>
        <begin position="1"/>
        <end position="25"/>
    </location>
</feature>
<keyword evidence="2" id="KW-0808">Transferase</keyword>
<dbReference type="EMBL" id="AP024233">
    <property type="protein sequence ID" value="BCO09641.1"/>
    <property type="molecule type" value="Genomic_DNA"/>
</dbReference>
<dbReference type="NCBIfam" id="TIGR00095">
    <property type="entry name" value="16S rRNA (guanine(966)-N(2))-methyltransferase RsmD"/>
    <property type="match status" value="1"/>
</dbReference>
<dbReference type="Pfam" id="PF03602">
    <property type="entry name" value="Cons_hypoth95"/>
    <property type="match status" value="1"/>
</dbReference>
<accession>A0A915XLE2</accession>
<dbReference type="InterPro" id="IPR004398">
    <property type="entry name" value="RNA_MeTrfase_RsmD"/>
</dbReference>
<dbReference type="Gene3D" id="3.40.50.150">
    <property type="entry name" value="Vaccinia Virus protein VP39"/>
    <property type="match status" value="1"/>
</dbReference>